<protein>
    <recommendedName>
        <fullName evidence="2">Altered inheritance of mitochondria protein 6</fullName>
    </recommendedName>
</protein>
<gene>
    <name evidence="5" type="ORF">AC578_2399</name>
</gene>
<feature type="transmembrane region" description="Helical" evidence="4">
    <location>
        <begin position="108"/>
        <end position="130"/>
    </location>
</feature>
<dbReference type="InterPro" id="IPR039559">
    <property type="entry name" value="AIM6_PI-PLC-like_dom"/>
</dbReference>
<evidence type="ECO:0000256" key="3">
    <source>
        <dbReference type="SAM" id="MobiDB-lite"/>
    </source>
</evidence>
<evidence type="ECO:0000256" key="1">
    <source>
        <dbReference type="ARBA" id="ARBA00008858"/>
    </source>
</evidence>
<comment type="similarity">
    <text evidence="1">Belongs to the AIM6 family.</text>
</comment>
<feature type="region of interest" description="Disordered" evidence="3">
    <location>
        <begin position="23"/>
        <end position="42"/>
    </location>
</feature>
<dbReference type="InterPro" id="IPR017946">
    <property type="entry name" value="PLC-like_Pdiesterase_TIM-brl"/>
</dbReference>
<comment type="caution">
    <text evidence="5">The sequence shown here is derived from an EMBL/GenBank/DDBJ whole genome shotgun (WGS) entry which is preliminary data.</text>
</comment>
<dbReference type="AlphaFoldDB" id="A0A139HXI4"/>
<evidence type="ECO:0000256" key="2">
    <source>
        <dbReference type="ARBA" id="ARBA00014286"/>
    </source>
</evidence>
<evidence type="ECO:0000313" key="5">
    <source>
        <dbReference type="EMBL" id="KXT07072.1"/>
    </source>
</evidence>
<reference evidence="5 6" key="1">
    <citation type="submission" date="2015-07" db="EMBL/GenBank/DDBJ databases">
        <title>Comparative genomics of the Sigatoka disease complex on banana suggests a link between parallel evolutionary changes in Pseudocercospora fijiensis and Pseudocercospora eumusae and increased virulence on the banana host.</title>
        <authorList>
            <person name="Chang T.-C."/>
            <person name="Salvucci A."/>
            <person name="Crous P.W."/>
            <person name="Stergiopoulos I."/>
        </authorList>
    </citation>
    <scope>NUCLEOTIDE SEQUENCE [LARGE SCALE GENOMIC DNA]</scope>
    <source>
        <strain evidence="5 6">CBS 114824</strain>
    </source>
</reference>
<keyword evidence="4" id="KW-0472">Membrane</keyword>
<evidence type="ECO:0000256" key="4">
    <source>
        <dbReference type="SAM" id="Phobius"/>
    </source>
</evidence>
<feature type="region of interest" description="Disordered" evidence="3">
    <location>
        <begin position="344"/>
        <end position="365"/>
    </location>
</feature>
<dbReference type="GO" id="GO:0008081">
    <property type="term" value="F:phosphoric diester hydrolase activity"/>
    <property type="evidence" value="ECO:0007669"/>
    <property type="project" value="InterPro"/>
</dbReference>
<keyword evidence="4" id="KW-0812">Transmembrane</keyword>
<dbReference type="Proteomes" id="UP000070133">
    <property type="component" value="Unassembled WGS sequence"/>
</dbReference>
<proteinExistence type="inferred from homology"/>
<name>A0A139HXI4_9PEZI</name>
<keyword evidence="4" id="KW-1133">Transmembrane helix</keyword>
<dbReference type="PANTHER" id="PTHR31571:SF1">
    <property type="entry name" value="ALTERED INHERITANCE OF MITOCHONDRIA PROTEIN 6"/>
    <property type="match status" value="1"/>
</dbReference>
<keyword evidence="6" id="KW-1185">Reference proteome</keyword>
<sequence>MASLKEGGKLVAVSHSLPVHYRDSSSSFGDDEEDHVSDYSSSNGERRRSLVARFLQILGMNIRRRKASFEYVSSPRDECADGLLKRRRRISPATREIRKCRRSYVVGFLRRACLALPVLVLMFFGLLHILQVLIGRAQLFWDNDVYDNWMPDWGKPGQPGDGLSHYPTDATRDVIPIPCHSHNDYWRKRPLFDAIHWGCTGVEADVWLFDEELYVGHNTASLTRNRTFRNLYINPIVHLLDQMNPNSTFSPNTTGHGVFDEDPNQSLTLLVDFKTNGRDTYPYVHKQLEALREKDYLTYHDGNKLQKRAVTVVGTGNTPFDNILSSTTRRDIFFDAPLDKMWEAAESSEPPPPPPTITFSRRGQQGNVGTDLVTSFDDFNATNSYYASVSFTKTLGFVWRGRLSARQMEIIRGQIRGAKRRGLKARYWDTPGWPINLRNHIWNVLMKEGADMLNVDDLKGAAVQNWIARTHGL</sequence>
<dbReference type="InterPro" id="IPR051236">
    <property type="entry name" value="HAT_RTT109-like"/>
</dbReference>
<dbReference type="EMBL" id="LFZN01000003">
    <property type="protein sequence ID" value="KXT07072.1"/>
    <property type="molecule type" value="Genomic_DNA"/>
</dbReference>
<dbReference type="SUPFAM" id="SSF51695">
    <property type="entry name" value="PLC-like phosphodiesterases"/>
    <property type="match status" value="1"/>
</dbReference>
<organism evidence="5 6">
    <name type="scientific">Pseudocercospora eumusae</name>
    <dbReference type="NCBI Taxonomy" id="321146"/>
    <lineage>
        <taxon>Eukaryota</taxon>
        <taxon>Fungi</taxon>
        <taxon>Dikarya</taxon>
        <taxon>Ascomycota</taxon>
        <taxon>Pezizomycotina</taxon>
        <taxon>Dothideomycetes</taxon>
        <taxon>Dothideomycetidae</taxon>
        <taxon>Mycosphaerellales</taxon>
        <taxon>Mycosphaerellaceae</taxon>
        <taxon>Pseudocercospora</taxon>
    </lineage>
</organism>
<dbReference type="CDD" id="cd08577">
    <property type="entry name" value="PI-PLCc_GDPD_SF_unchar3"/>
    <property type="match status" value="1"/>
</dbReference>
<dbReference type="GO" id="GO:0006629">
    <property type="term" value="P:lipid metabolic process"/>
    <property type="evidence" value="ECO:0007669"/>
    <property type="project" value="InterPro"/>
</dbReference>
<accession>A0A139HXI4</accession>
<dbReference type="PANTHER" id="PTHR31571">
    <property type="entry name" value="ALTERED INHERITANCE OF MITOCHONDRIA PROTEIN 6"/>
    <property type="match status" value="1"/>
</dbReference>
<evidence type="ECO:0000313" key="6">
    <source>
        <dbReference type="Proteomes" id="UP000070133"/>
    </source>
</evidence>